<reference evidence="3 4" key="1">
    <citation type="submission" date="2019-02" db="EMBL/GenBank/DDBJ databases">
        <authorList>
            <person name="Feng G."/>
        </authorList>
    </citation>
    <scope>NUCLEOTIDE SEQUENCE [LARGE SCALE GENOMIC DNA]</scope>
    <source>
        <strain evidence="3 4">CCTCC AB 2011146</strain>
    </source>
</reference>
<keyword evidence="1" id="KW-0472">Membrane</keyword>
<dbReference type="SUPFAM" id="SSF53756">
    <property type="entry name" value="UDP-Glycosyltransferase/glycogen phosphorylase"/>
    <property type="match status" value="1"/>
</dbReference>
<feature type="transmembrane region" description="Helical" evidence="1">
    <location>
        <begin position="119"/>
        <end position="138"/>
    </location>
</feature>
<dbReference type="Pfam" id="PF13579">
    <property type="entry name" value="Glyco_trans_4_4"/>
    <property type="match status" value="1"/>
</dbReference>
<protein>
    <submittedName>
        <fullName evidence="3">Glycosyltransferase WbuB</fullName>
    </submittedName>
</protein>
<keyword evidence="1" id="KW-0812">Transmembrane</keyword>
<dbReference type="RefSeq" id="WP_129927581.1">
    <property type="nucleotide sequence ID" value="NZ_SEOO01000054.1"/>
</dbReference>
<evidence type="ECO:0000259" key="2">
    <source>
        <dbReference type="Pfam" id="PF13579"/>
    </source>
</evidence>
<dbReference type="EMBL" id="SEOO01000054">
    <property type="protein sequence ID" value="RYM06818.1"/>
    <property type="molecule type" value="Genomic_DNA"/>
</dbReference>
<dbReference type="Pfam" id="PF13692">
    <property type="entry name" value="Glyco_trans_1_4"/>
    <property type="match status" value="1"/>
</dbReference>
<evidence type="ECO:0000313" key="4">
    <source>
        <dbReference type="Proteomes" id="UP000291572"/>
    </source>
</evidence>
<organism evidence="3 4">
    <name type="scientific">Sphingobium cupriresistens</name>
    <dbReference type="NCBI Taxonomy" id="1132417"/>
    <lineage>
        <taxon>Bacteria</taxon>
        <taxon>Pseudomonadati</taxon>
        <taxon>Pseudomonadota</taxon>
        <taxon>Alphaproteobacteria</taxon>
        <taxon>Sphingomonadales</taxon>
        <taxon>Sphingomonadaceae</taxon>
        <taxon>Sphingobium</taxon>
    </lineage>
</organism>
<dbReference type="AlphaFoldDB" id="A0A8G1ZCQ1"/>
<dbReference type="PANTHER" id="PTHR12526:SF609">
    <property type="entry name" value="LIPOPOLYSACCHARIDE BIOSYNTHESIS PROTEIN"/>
    <property type="match status" value="1"/>
</dbReference>
<feature type="domain" description="Glycosyltransferase subfamily 4-like N-terminal" evidence="2">
    <location>
        <begin position="33"/>
        <end position="211"/>
    </location>
</feature>
<keyword evidence="1" id="KW-1133">Transmembrane helix</keyword>
<proteinExistence type="predicted"/>
<comment type="caution">
    <text evidence="3">The sequence shown here is derived from an EMBL/GenBank/DDBJ whole genome shotgun (WGS) entry which is preliminary data.</text>
</comment>
<dbReference type="PANTHER" id="PTHR12526">
    <property type="entry name" value="GLYCOSYLTRANSFERASE"/>
    <property type="match status" value="1"/>
</dbReference>
<dbReference type="Gene3D" id="3.40.50.2000">
    <property type="entry name" value="Glycogen Phosphorylase B"/>
    <property type="match status" value="2"/>
</dbReference>
<dbReference type="Proteomes" id="UP000291572">
    <property type="component" value="Unassembled WGS sequence"/>
</dbReference>
<dbReference type="InterPro" id="IPR028098">
    <property type="entry name" value="Glyco_trans_4-like_N"/>
</dbReference>
<dbReference type="CDD" id="cd03794">
    <property type="entry name" value="GT4_WbuB-like"/>
    <property type="match status" value="1"/>
</dbReference>
<dbReference type="OrthoDB" id="9783380at2"/>
<evidence type="ECO:0000313" key="3">
    <source>
        <dbReference type="EMBL" id="RYM06818.1"/>
    </source>
</evidence>
<gene>
    <name evidence="3" type="ORF">EWH12_19770</name>
</gene>
<evidence type="ECO:0000256" key="1">
    <source>
        <dbReference type="SAM" id="Phobius"/>
    </source>
</evidence>
<dbReference type="GO" id="GO:0016757">
    <property type="term" value="F:glycosyltransferase activity"/>
    <property type="evidence" value="ECO:0007669"/>
    <property type="project" value="UniProtKB-ARBA"/>
</dbReference>
<feature type="transmembrane region" description="Helical" evidence="1">
    <location>
        <begin position="95"/>
        <end position="113"/>
    </location>
</feature>
<name>A0A8G1ZCQ1_9SPHN</name>
<sequence length="429" mass="48017">MTKTNRADAAVPKPRIIHLSQLFDPEPTFKGHDFIRRLEDRGFEVEVVTGFPNYPGGKVYDGYEIRPLVRETMGQTAVTRLAVYPSHDKSALKRIVTYATFMITAFLYLTFWSKRSDLVYVYYPALTAGLAAVGAKFFRRTPVLLDMQDMWPDSLGSSGMMQNRVLLGITNAACNFLYRHCDHILVLSPGFKTLLMERGVPAEKITIVYNWADEPPAIEDGCLPEGFDPADGFRVLFAGNMGAAQQLDTIIDAARSLRDQHPDCVFYFMGGGIDKDRLADRARGLDLPNVRFLPRVPLQEVQRFLATADALLVHLADEPLFRITIPSKTQAYLYAGRPILMGVVGDAADLVREADAGYVFNPGDSESLADCVRQLIADGPARRDEIGRHAQSFYRERLRRSKGIDATVNLINRFRKGSRNRDPHKGVSP</sequence>
<accession>A0A8G1ZCQ1</accession>
<keyword evidence="3" id="KW-0808">Transferase</keyword>